<dbReference type="EMBL" id="UHIC01000001">
    <property type="protein sequence ID" value="SUO96561.1"/>
    <property type="molecule type" value="Genomic_DNA"/>
</dbReference>
<dbReference type="RefSeq" id="WP_072575865.1">
    <property type="nucleotide sequence ID" value="NZ_LWHB01000031.1"/>
</dbReference>
<feature type="domain" description="Hydroxymethylglutaryl-coenzyme A synthase C-terminal" evidence="6">
    <location>
        <begin position="175"/>
        <end position="248"/>
    </location>
</feature>
<proteinExistence type="inferred from homology"/>
<dbReference type="Pfam" id="PF08540">
    <property type="entry name" value="HMG_CoA_synt_C"/>
    <property type="match status" value="2"/>
</dbReference>
<dbReference type="Gene3D" id="3.40.47.10">
    <property type="match status" value="2"/>
</dbReference>
<dbReference type="InterPro" id="IPR016039">
    <property type="entry name" value="Thiolase-like"/>
</dbReference>
<evidence type="ECO:0000259" key="6">
    <source>
        <dbReference type="Pfam" id="PF08540"/>
    </source>
</evidence>
<gene>
    <name evidence="7" type="primary">pksG</name>
    <name evidence="7" type="ORF">NCTC13337_01917</name>
</gene>
<evidence type="ECO:0000259" key="5">
    <source>
        <dbReference type="Pfam" id="PF01154"/>
    </source>
</evidence>
<feature type="domain" description="Hydroxymethylglutaryl-coenzyme A synthase N-terminal" evidence="5">
    <location>
        <begin position="4"/>
        <end position="166"/>
    </location>
</feature>
<dbReference type="GO" id="GO:0004421">
    <property type="term" value="F:hydroxymethylglutaryl-CoA synthase activity"/>
    <property type="evidence" value="ECO:0007669"/>
    <property type="project" value="InterPro"/>
</dbReference>
<feature type="active site" description="Acyl-thioester intermediate" evidence="3">
    <location>
        <position position="112"/>
    </location>
</feature>
<protein>
    <submittedName>
        <fullName evidence="7">Polyketide biosynthesis 3-hydroxy-3 -methylglutaryl-ACP synthase pksG</fullName>
        <ecNumber evidence="7">2.3.3.-</ecNumber>
    </submittedName>
</protein>
<dbReference type="PANTHER" id="PTHR43323">
    <property type="entry name" value="3-HYDROXY-3-METHYLGLUTARYL COENZYME A SYNTHASE"/>
    <property type="match status" value="1"/>
</dbReference>
<dbReference type="NCBIfam" id="TIGR01835">
    <property type="entry name" value="HMG-CoA-S_prok"/>
    <property type="match status" value="1"/>
</dbReference>
<evidence type="ECO:0000256" key="1">
    <source>
        <dbReference type="ARBA" id="ARBA00007061"/>
    </source>
</evidence>
<keyword evidence="2 7" id="KW-0808">Transferase</keyword>
<dbReference type="Proteomes" id="UP000254601">
    <property type="component" value="Unassembled WGS sequence"/>
</dbReference>
<feature type="binding site" evidence="4">
    <location>
        <position position="243"/>
    </location>
    <ligand>
        <name>(3S)-3-hydroxy-3-methylglutaryl-CoA</name>
        <dbReference type="ChEBI" id="CHEBI:43074"/>
    </ligand>
</feature>
<dbReference type="InterPro" id="IPR013746">
    <property type="entry name" value="HMG_CoA_synt_C_dom"/>
</dbReference>
<accession>A0A380MXZ4</accession>
<feature type="active site" description="Proton donor/acceptor" evidence="3">
    <location>
        <position position="80"/>
    </location>
</feature>
<keyword evidence="8" id="KW-1185">Reference proteome</keyword>
<reference evidence="7 8" key="1">
    <citation type="submission" date="2018-06" db="EMBL/GenBank/DDBJ databases">
        <authorList>
            <consortium name="Pathogen Informatics"/>
            <person name="Doyle S."/>
        </authorList>
    </citation>
    <scope>NUCLEOTIDE SEQUENCE [LARGE SCALE GENOMIC DNA]</scope>
    <source>
        <strain evidence="7 8">NCTC13337</strain>
    </source>
</reference>
<feature type="binding site" evidence="4">
    <location>
        <position position="144"/>
    </location>
    <ligand>
        <name>(3S)-3-hydroxy-3-methylglutaryl-CoA</name>
        <dbReference type="ChEBI" id="CHEBI:43074"/>
    </ligand>
</feature>
<feature type="active site" description="Proton donor/acceptor" evidence="3">
    <location>
        <position position="234"/>
    </location>
</feature>
<dbReference type="PANTHER" id="PTHR43323:SF2">
    <property type="entry name" value="HYDROXYMETHYLGLUTARYL-COA SYNTHASE"/>
    <property type="match status" value="1"/>
</dbReference>
<dbReference type="InterPro" id="IPR013528">
    <property type="entry name" value="HMG_CoA_synth_N"/>
</dbReference>
<organism evidence="7 8">
    <name type="scientific">Suttonella ornithocola</name>
    <dbReference type="NCBI Taxonomy" id="279832"/>
    <lineage>
        <taxon>Bacteria</taxon>
        <taxon>Pseudomonadati</taxon>
        <taxon>Pseudomonadota</taxon>
        <taxon>Gammaproteobacteria</taxon>
        <taxon>Cardiobacteriales</taxon>
        <taxon>Cardiobacteriaceae</taxon>
        <taxon>Suttonella</taxon>
    </lineage>
</organism>
<dbReference type="AlphaFoldDB" id="A0A380MXZ4"/>
<dbReference type="CDD" id="cd00827">
    <property type="entry name" value="init_cond_enzymes"/>
    <property type="match status" value="1"/>
</dbReference>
<comment type="similarity">
    <text evidence="1">Belongs to the thiolase-like superfamily. HMG-CoA synthase family.</text>
</comment>
<evidence type="ECO:0000313" key="8">
    <source>
        <dbReference type="Proteomes" id="UP000254601"/>
    </source>
</evidence>
<evidence type="ECO:0000256" key="4">
    <source>
        <dbReference type="PIRSR" id="PIRSR611554-2"/>
    </source>
</evidence>
<feature type="domain" description="Hydroxymethylglutaryl-coenzyme A synthase C-terminal" evidence="6">
    <location>
        <begin position="267"/>
        <end position="344"/>
    </location>
</feature>
<dbReference type="GO" id="GO:0006084">
    <property type="term" value="P:acetyl-CoA metabolic process"/>
    <property type="evidence" value="ECO:0007669"/>
    <property type="project" value="InterPro"/>
</dbReference>
<sequence>MISTGIDKLTFYTPAHFIDLSTLAKRDNIDPAKYQTGIGQDAFSVASHDEDIVTMAANAAATLLEDEDTSNIDTLIMATESSIDQSKAAAIYVQQLLNLPKNIRAIELKQACYSATAGLQFACAYTAAYPEKKVLLIASDIARYDLHTPAEATQGAAAVAMLISANPRTAILNPFSGLYTEDVMDFWRPNHRSTPLVDGKLSTQIYLKAAENAWKDYINKGGIPFSELAQHCYHLPFTKMGLKAHQKLARAAGIEADLSTFIDGTHYNRLIGNSYTASLYLSLISALDHQEDLAGCNIGMMSYGSGCIAEYYTLQITENYQQYRYQKHHQALLQRREPLTLSTYENYWHRPEYQVSEHILITPQAKGEYRLVEIQNHKRQYQCCK</sequence>
<evidence type="ECO:0000256" key="2">
    <source>
        <dbReference type="ARBA" id="ARBA00022679"/>
    </source>
</evidence>
<evidence type="ECO:0000256" key="3">
    <source>
        <dbReference type="PIRSR" id="PIRSR611554-1"/>
    </source>
</evidence>
<dbReference type="Pfam" id="PF01154">
    <property type="entry name" value="HMG_CoA_synt_N"/>
    <property type="match status" value="1"/>
</dbReference>
<dbReference type="EC" id="2.3.3.-" evidence="7"/>
<name>A0A380MXZ4_9GAMM</name>
<evidence type="ECO:0000313" key="7">
    <source>
        <dbReference type="EMBL" id="SUO96561.1"/>
    </source>
</evidence>
<dbReference type="OrthoDB" id="9769523at2"/>
<dbReference type="InterPro" id="IPR011554">
    <property type="entry name" value="HMG_CoA_synthase_prok"/>
</dbReference>
<feature type="binding site" evidence="4">
    <location>
        <position position="30"/>
    </location>
    <ligand>
        <name>(3S)-3-hydroxy-3-methylglutaryl-CoA</name>
        <dbReference type="ChEBI" id="CHEBI:43074"/>
    </ligand>
</feature>
<keyword evidence="7" id="KW-0012">Acyltransferase</keyword>
<feature type="binding site" evidence="4">
    <location>
        <position position="273"/>
    </location>
    <ligand>
        <name>(3S)-3-hydroxy-3-methylglutaryl-CoA</name>
        <dbReference type="ChEBI" id="CHEBI:43074"/>
    </ligand>
</feature>
<dbReference type="SUPFAM" id="SSF53901">
    <property type="entry name" value="Thiolase-like"/>
    <property type="match status" value="2"/>
</dbReference>